<organism evidence="5">
    <name type="scientific">uncultured Caudovirales phage</name>
    <dbReference type="NCBI Taxonomy" id="2100421"/>
    <lineage>
        <taxon>Viruses</taxon>
        <taxon>Duplodnaviria</taxon>
        <taxon>Heunggongvirae</taxon>
        <taxon>Uroviricota</taxon>
        <taxon>Caudoviricetes</taxon>
        <taxon>Peduoviridae</taxon>
        <taxon>Maltschvirus</taxon>
        <taxon>Maltschvirus maltsch</taxon>
    </lineage>
</organism>
<comment type="subcellular location">
    <subcellularLocation>
        <location evidence="1">Virion</location>
    </subcellularLocation>
</comment>
<evidence type="ECO:0000256" key="1">
    <source>
        <dbReference type="ARBA" id="ARBA00004328"/>
    </source>
</evidence>
<dbReference type="SUPFAM" id="SSF56563">
    <property type="entry name" value="Major capsid protein gp5"/>
    <property type="match status" value="1"/>
</dbReference>
<name>A0A6J5M879_9CAUD</name>
<keyword evidence="3" id="KW-0175">Coiled coil</keyword>
<dbReference type="Pfam" id="PF05065">
    <property type="entry name" value="Phage_capsid"/>
    <property type="match status" value="1"/>
</dbReference>
<evidence type="ECO:0000256" key="2">
    <source>
        <dbReference type="ARBA" id="ARBA00022844"/>
    </source>
</evidence>
<evidence type="ECO:0000313" key="5">
    <source>
        <dbReference type="EMBL" id="CAB4141837.1"/>
    </source>
</evidence>
<gene>
    <name evidence="5" type="ORF">UFOVP422_11</name>
</gene>
<evidence type="ECO:0000256" key="3">
    <source>
        <dbReference type="SAM" id="Coils"/>
    </source>
</evidence>
<keyword evidence="2" id="KW-0946">Virion</keyword>
<feature type="coiled-coil region" evidence="3">
    <location>
        <begin position="3"/>
        <end position="54"/>
    </location>
</feature>
<accession>A0A6J5M879</accession>
<dbReference type="InterPro" id="IPR024455">
    <property type="entry name" value="Phage_capsid"/>
</dbReference>
<dbReference type="InterPro" id="IPR054612">
    <property type="entry name" value="Phage_capsid-like_C"/>
</dbReference>
<dbReference type="EMBL" id="LR796398">
    <property type="protein sequence ID" value="CAB4141837.1"/>
    <property type="molecule type" value="Genomic_DNA"/>
</dbReference>
<sequence length="449" mass="48027">MNIQQLTDAIRLKSEELEVLTNVAEPTSEDVASATKLNDEIDALQNQLNEAKSFDAIKSKNAARVKEVKTVVNQLPTEPKITVGESSAKANMKPEQFKSYVTGLFLGGLTSENARAKYSEVTGVDYKTHTQANDSTGGLFVPEETSSYIIDLKETYGVFRRNVRVEPMGSETIRIFRMNDDVTAYWGGEQLPYTESDMTHGAVTITAGKLTAMAKLTDEVNMNALINLGDRFAVTVARQFAKKEDEAGFNGDGTISFGGVTGVGKKLQAVLEAGGGTWTDDTHKARLGSAQVISGNLFTEATLADFVTGVRKLPTYALPGAKWFFNKVAFGASAERIAVNAGGVTAAEIAGSFGTRFLGYPVEFVDVMPSTDANSQVFAYFGDLGQAATLGDRMSTSIKVDTSLGFQTDTIYAKATQFVGIAVHDVGNYNATPAARVAGPIVGFVSQNS</sequence>
<protein>
    <submittedName>
        <fullName evidence="5">Major_cap_HK97, phage major capsid protein, HK97 family</fullName>
    </submittedName>
</protein>
<dbReference type="GO" id="GO:0044423">
    <property type="term" value="C:virion component"/>
    <property type="evidence" value="ECO:0007669"/>
    <property type="project" value="UniProtKB-KW"/>
</dbReference>
<reference evidence="5" key="1">
    <citation type="submission" date="2020-04" db="EMBL/GenBank/DDBJ databases">
        <authorList>
            <person name="Chiriac C."/>
            <person name="Salcher M."/>
            <person name="Ghai R."/>
            <person name="Kavagutti S V."/>
        </authorList>
    </citation>
    <scope>NUCLEOTIDE SEQUENCE</scope>
</reference>
<dbReference type="NCBIfam" id="TIGR01554">
    <property type="entry name" value="major_cap_HK97"/>
    <property type="match status" value="1"/>
</dbReference>
<proteinExistence type="predicted"/>
<evidence type="ECO:0000259" key="4">
    <source>
        <dbReference type="Pfam" id="PF05065"/>
    </source>
</evidence>
<feature type="domain" description="Phage capsid-like C-terminal" evidence="4">
    <location>
        <begin position="137"/>
        <end position="425"/>
    </location>
</feature>